<name>A0A0U2LTA5_9ENTE</name>
<evidence type="ECO:0000256" key="5">
    <source>
        <dbReference type="ARBA" id="ARBA00022679"/>
    </source>
</evidence>
<evidence type="ECO:0000313" key="15">
    <source>
        <dbReference type="EMBL" id="ALS35685.1"/>
    </source>
</evidence>
<organism evidence="15 16">
    <name type="scientific">Enterococcus rotai</name>
    <dbReference type="NCBI Taxonomy" id="118060"/>
    <lineage>
        <taxon>Bacteria</taxon>
        <taxon>Bacillati</taxon>
        <taxon>Bacillota</taxon>
        <taxon>Bacilli</taxon>
        <taxon>Lactobacillales</taxon>
        <taxon>Enterococcaceae</taxon>
        <taxon>Enterococcus</taxon>
    </lineage>
</organism>
<dbReference type="Proteomes" id="UP000067523">
    <property type="component" value="Chromosome"/>
</dbReference>
<dbReference type="RefSeq" id="WP_208928384.1">
    <property type="nucleotide sequence ID" value="NZ_CP013655.1"/>
</dbReference>
<dbReference type="KEGG" id="erx:ATZ35_00485"/>
<dbReference type="CDD" id="cd02440">
    <property type="entry name" value="AdoMet_MTases"/>
    <property type="match status" value="1"/>
</dbReference>
<evidence type="ECO:0000256" key="10">
    <source>
        <dbReference type="ARBA" id="ARBA00023158"/>
    </source>
</evidence>
<dbReference type="EMBL" id="CP013655">
    <property type="protein sequence ID" value="ALS35685.1"/>
    <property type="molecule type" value="Genomic_DNA"/>
</dbReference>
<feature type="domain" description="Hen1-like N-terminal" evidence="14">
    <location>
        <begin position="4"/>
        <end position="223"/>
    </location>
</feature>
<keyword evidence="9" id="KW-0694">RNA-binding</keyword>
<reference evidence="16" key="1">
    <citation type="submission" date="2015-12" db="EMBL/GenBank/DDBJ databases">
        <authorList>
            <person name="Lauer A."/>
            <person name="Humrighouse B."/>
            <person name="Loparev V."/>
            <person name="Shewmaker P.L."/>
            <person name="Whitney A.M."/>
            <person name="McLaughlin R.W."/>
        </authorList>
    </citation>
    <scope>NUCLEOTIDE SEQUENCE [LARGE SCALE GENOMIC DNA]</scope>
    <source>
        <strain evidence="16">LMG 26678</strain>
    </source>
</reference>
<dbReference type="Pfam" id="PF13847">
    <property type="entry name" value="Methyltransf_31"/>
    <property type="match status" value="1"/>
</dbReference>
<evidence type="ECO:0000256" key="2">
    <source>
        <dbReference type="ARBA" id="ARBA00009026"/>
    </source>
</evidence>
<keyword evidence="7" id="KW-0479">Metal-binding</keyword>
<keyword evidence="5" id="KW-0808">Transferase</keyword>
<gene>
    <name evidence="15" type="ORF">ATZ35_00485</name>
</gene>
<dbReference type="InterPro" id="IPR026610">
    <property type="entry name" value="Hen1"/>
</dbReference>
<evidence type="ECO:0000256" key="4">
    <source>
        <dbReference type="ARBA" id="ARBA00022603"/>
    </source>
</evidence>
<evidence type="ECO:0000256" key="9">
    <source>
        <dbReference type="ARBA" id="ARBA00022884"/>
    </source>
</evidence>
<evidence type="ECO:0000256" key="7">
    <source>
        <dbReference type="ARBA" id="ARBA00022723"/>
    </source>
</evidence>
<keyword evidence="8" id="KW-0460">Magnesium</keyword>
<comment type="similarity">
    <text evidence="2">Belongs to the methyltransferase superfamily. HEN1 family.</text>
</comment>
<protein>
    <recommendedName>
        <fullName evidence="3">Small RNA 2'-O-methyltransferase</fullName>
        <ecNumber evidence="11">2.1.1.386</ecNumber>
    </recommendedName>
</protein>
<evidence type="ECO:0000256" key="8">
    <source>
        <dbReference type="ARBA" id="ARBA00022842"/>
    </source>
</evidence>
<dbReference type="GO" id="GO:0090486">
    <property type="term" value="F:small RNA 2'-O-methyltransferase activity"/>
    <property type="evidence" value="ECO:0007669"/>
    <property type="project" value="UniProtKB-EC"/>
</dbReference>
<sequence>MAFIKLHSTNPKLSYLLYKNPASGMQLRKIRKGFGYGWYPNELTYCAYFSDSDSTISFRPTREEEKHYLNVSQYQAPLAYLSLLTEYFSYPMKEQDLDEKGYTYTLIFASIAVRRMHFLRFFQQQFPSISLTYEEELENIGKLTIQTEGSLHDLLHYAQLFLFFQALFAPEFLDETESSISKQITSLKAIDAPFYLRNLFVRHFLNRRNLFNRFKEEIEETERYTIQFAFGQTNLQRRNLAESLLDFDRNIVDIGCGEGYYISHFSQKINEKTYSAIDSNPEVLAVAKEKVAKKELENVQFYSSLEEWIAQSHTKEAVDVLLMEVVEHMEKAIATTFVQKILQQNIHKLILSTPNHSFNKHYYLTDEQKRHDDHHWEMDEAEFRTWINELVDLTQYTIEFLAIGDQVDQVSTTQGVLIQRKELS</sequence>
<dbReference type="Pfam" id="PF22032">
    <property type="entry name" value="Hen1_N"/>
    <property type="match status" value="1"/>
</dbReference>
<dbReference type="GO" id="GO:0030422">
    <property type="term" value="P:siRNA processing"/>
    <property type="evidence" value="ECO:0007669"/>
    <property type="project" value="TreeGrafter"/>
</dbReference>
<dbReference type="SUPFAM" id="SSF53335">
    <property type="entry name" value="S-adenosyl-L-methionine-dependent methyltransferases"/>
    <property type="match status" value="1"/>
</dbReference>
<dbReference type="STRING" id="118060.ATZ35_00485"/>
<dbReference type="InterPro" id="IPR053890">
    <property type="entry name" value="Hen1-like_N"/>
</dbReference>
<dbReference type="InterPro" id="IPR025714">
    <property type="entry name" value="Methyltranfer_dom"/>
</dbReference>
<evidence type="ECO:0000256" key="11">
    <source>
        <dbReference type="ARBA" id="ARBA00035025"/>
    </source>
</evidence>
<dbReference type="GO" id="GO:0001510">
    <property type="term" value="P:RNA methylation"/>
    <property type="evidence" value="ECO:0007669"/>
    <property type="project" value="InterPro"/>
</dbReference>
<proteinExistence type="inferred from homology"/>
<evidence type="ECO:0000256" key="6">
    <source>
        <dbReference type="ARBA" id="ARBA00022691"/>
    </source>
</evidence>
<evidence type="ECO:0000259" key="13">
    <source>
        <dbReference type="Pfam" id="PF13847"/>
    </source>
</evidence>
<keyword evidence="16" id="KW-1185">Reference proteome</keyword>
<keyword evidence="4" id="KW-0489">Methyltransferase</keyword>
<keyword evidence="6" id="KW-0949">S-adenosyl-L-methionine</keyword>
<dbReference type="GO" id="GO:0046872">
    <property type="term" value="F:metal ion binding"/>
    <property type="evidence" value="ECO:0007669"/>
    <property type="project" value="UniProtKB-KW"/>
</dbReference>
<feature type="domain" description="Methyltransferase" evidence="13">
    <location>
        <begin position="250"/>
        <end position="332"/>
    </location>
</feature>
<evidence type="ECO:0000256" key="1">
    <source>
        <dbReference type="ARBA" id="ARBA00001946"/>
    </source>
</evidence>
<keyword evidence="10" id="KW-0943">RNA-mediated gene silencing</keyword>
<evidence type="ECO:0000256" key="12">
    <source>
        <dbReference type="ARBA" id="ARBA00048418"/>
    </source>
</evidence>
<evidence type="ECO:0000313" key="16">
    <source>
        <dbReference type="Proteomes" id="UP000067523"/>
    </source>
</evidence>
<dbReference type="GO" id="GO:0005737">
    <property type="term" value="C:cytoplasm"/>
    <property type="evidence" value="ECO:0007669"/>
    <property type="project" value="TreeGrafter"/>
</dbReference>
<dbReference type="InterPro" id="IPR029063">
    <property type="entry name" value="SAM-dependent_MTases_sf"/>
</dbReference>
<dbReference type="AlphaFoldDB" id="A0A0U2LTA5"/>
<dbReference type="PANTHER" id="PTHR21404:SF3">
    <property type="entry name" value="SMALL RNA 2'-O-METHYLTRANSFERASE"/>
    <property type="match status" value="1"/>
</dbReference>
<dbReference type="EC" id="2.1.1.386" evidence="11"/>
<dbReference type="PANTHER" id="PTHR21404">
    <property type="entry name" value="HEN1"/>
    <property type="match status" value="1"/>
</dbReference>
<comment type="cofactor">
    <cofactor evidence="1">
        <name>Mg(2+)</name>
        <dbReference type="ChEBI" id="CHEBI:18420"/>
    </cofactor>
</comment>
<dbReference type="GO" id="GO:0003723">
    <property type="term" value="F:RNA binding"/>
    <property type="evidence" value="ECO:0007669"/>
    <property type="project" value="UniProtKB-KW"/>
</dbReference>
<evidence type="ECO:0000256" key="3">
    <source>
        <dbReference type="ARBA" id="ARBA00021330"/>
    </source>
</evidence>
<accession>A0A0U2LTA5</accession>
<dbReference type="Gene3D" id="3.40.50.150">
    <property type="entry name" value="Vaccinia Virus protein VP39"/>
    <property type="match status" value="1"/>
</dbReference>
<comment type="catalytic activity">
    <reaction evidence="12">
        <text>small RNA 3'-end nucleotide + S-adenosyl-L-methionine = small RNA 3'-end 2'-O-methylnucleotide + S-adenosyl-L-homocysteine + H(+)</text>
        <dbReference type="Rhea" id="RHEA:37887"/>
        <dbReference type="Rhea" id="RHEA-COMP:10415"/>
        <dbReference type="Rhea" id="RHEA-COMP:10416"/>
        <dbReference type="ChEBI" id="CHEBI:15378"/>
        <dbReference type="ChEBI" id="CHEBI:57856"/>
        <dbReference type="ChEBI" id="CHEBI:59789"/>
        <dbReference type="ChEBI" id="CHEBI:74896"/>
        <dbReference type="ChEBI" id="CHEBI:74898"/>
        <dbReference type="EC" id="2.1.1.386"/>
    </reaction>
</comment>
<evidence type="ECO:0000259" key="14">
    <source>
        <dbReference type="Pfam" id="PF22032"/>
    </source>
</evidence>